<evidence type="ECO:0000256" key="3">
    <source>
        <dbReference type="ARBA" id="ARBA00007931"/>
    </source>
</evidence>
<dbReference type="InterPro" id="IPR036034">
    <property type="entry name" value="PDZ_sf"/>
</dbReference>
<feature type="transmembrane region" description="Helical" evidence="11">
    <location>
        <begin position="273"/>
        <end position="293"/>
    </location>
</feature>
<evidence type="ECO:0000313" key="13">
    <source>
        <dbReference type="EMBL" id="PIT93138.1"/>
    </source>
</evidence>
<evidence type="ECO:0000256" key="10">
    <source>
        <dbReference type="ARBA" id="ARBA00023136"/>
    </source>
</evidence>
<gene>
    <name evidence="13" type="ORF">COU06_01475</name>
</gene>
<organism evidence="13 14">
    <name type="scientific">Candidatus Harrisonbacteria bacterium CG10_big_fil_rev_8_21_14_0_10_38_8</name>
    <dbReference type="NCBI Taxonomy" id="1974582"/>
    <lineage>
        <taxon>Bacteria</taxon>
        <taxon>Candidatus Harrisoniibacteriota</taxon>
    </lineage>
</organism>
<comment type="cofactor">
    <cofactor evidence="1">
        <name>Zn(2+)</name>
        <dbReference type="ChEBI" id="CHEBI:29105"/>
    </cofactor>
</comment>
<dbReference type="GO" id="GO:0006508">
    <property type="term" value="P:proteolysis"/>
    <property type="evidence" value="ECO:0007669"/>
    <property type="project" value="UniProtKB-KW"/>
</dbReference>
<keyword evidence="4" id="KW-0645">Protease</keyword>
<dbReference type="AlphaFoldDB" id="A0A2M6WK10"/>
<reference evidence="14" key="1">
    <citation type="submission" date="2017-09" db="EMBL/GenBank/DDBJ databases">
        <title>Depth-based differentiation of microbial function through sediment-hosted aquifers and enrichment of novel symbionts in the deep terrestrial subsurface.</title>
        <authorList>
            <person name="Probst A.J."/>
            <person name="Ladd B."/>
            <person name="Jarett J.K."/>
            <person name="Geller-Mcgrath D.E."/>
            <person name="Sieber C.M.K."/>
            <person name="Emerson J.B."/>
            <person name="Anantharaman K."/>
            <person name="Thomas B.C."/>
            <person name="Malmstrom R."/>
            <person name="Stieglmeier M."/>
            <person name="Klingl A."/>
            <person name="Woyke T."/>
            <person name="Ryan C.M."/>
            <person name="Banfield J.F."/>
        </authorList>
    </citation>
    <scope>NUCLEOTIDE SEQUENCE [LARGE SCALE GENOMIC DNA]</scope>
</reference>
<dbReference type="InterPro" id="IPR004387">
    <property type="entry name" value="Pept_M50_Zn"/>
</dbReference>
<evidence type="ECO:0000256" key="8">
    <source>
        <dbReference type="ARBA" id="ARBA00022989"/>
    </source>
</evidence>
<evidence type="ECO:0000256" key="2">
    <source>
        <dbReference type="ARBA" id="ARBA00004141"/>
    </source>
</evidence>
<evidence type="ECO:0000256" key="1">
    <source>
        <dbReference type="ARBA" id="ARBA00001947"/>
    </source>
</evidence>
<protein>
    <recommendedName>
        <fullName evidence="12">Peptidase M50 domain-containing protein</fullName>
    </recommendedName>
</protein>
<keyword evidence="5 11" id="KW-0812">Transmembrane</keyword>
<comment type="caution">
    <text evidence="13">The sequence shown here is derived from an EMBL/GenBank/DDBJ whole genome shotgun (WGS) entry which is preliminary data.</text>
</comment>
<sequence length="348" mass="37919">MFLTVIFIIISLSFLVLVHELGHFLVAKKKGLLVEEFGIGFPPRIFAKKIGETEYSFNWLPFGGFVRIYGERVSALEGESKTGADIDKSRSFVHTSAWNKFMIMAAGVSINFIVGWLLLSLVFMLGSKTYVGVAETADNSPAAVSGIEGGDILIDFESSEEFVSYISLNRGSEITLNLIRSGEPYSVDVIPRVESVEGEGYLGVVLMDRGFESLGFFESLREGMVVSVLTMAEIIKAFGGLVSDLIGTGKISEGVVGPIGIFTVANQLQQLGFVYLLQLIGLISLNLAVLNIIPFPALDGGRILFLIIEKIKGSPISMKKEIIANTASFLLLIILMIIVTTRDIIKLF</sequence>
<dbReference type="Pfam" id="PF02163">
    <property type="entry name" value="Peptidase_M50"/>
    <property type="match status" value="1"/>
</dbReference>
<dbReference type="EMBL" id="PFAY01000011">
    <property type="protein sequence ID" value="PIT93138.1"/>
    <property type="molecule type" value="Genomic_DNA"/>
</dbReference>
<evidence type="ECO:0000256" key="9">
    <source>
        <dbReference type="ARBA" id="ARBA00023049"/>
    </source>
</evidence>
<keyword evidence="6" id="KW-0378">Hydrolase</keyword>
<keyword evidence="8 11" id="KW-1133">Transmembrane helix</keyword>
<evidence type="ECO:0000256" key="7">
    <source>
        <dbReference type="ARBA" id="ARBA00022833"/>
    </source>
</evidence>
<dbReference type="GO" id="GO:0016020">
    <property type="term" value="C:membrane"/>
    <property type="evidence" value="ECO:0007669"/>
    <property type="project" value="UniProtKB-SubCell"/>
</dbReference>
<feature type="transmembrane region" description="Helical" evidence="11">
    <location>
        <begin position="101"/>
        <end position="125"/>
    </location>
</feature>
<dbReference type="SUPFAM" id="SSF50156">
    <property type="entry name" value="PDZ domain-like"/>
    <property type="match status" value="1"/>
</dbReference>
<dbReference type="PANTHER" id="PTHR42837">
    <property type="entry name" value="REGULATOR OF SIGMA-E PROTEASE RSEP"/>
    <property type="match status" value="1"/>
</dbReference>
<comment type="subcellular location">
    <subcellularLocation>
        <location evidence="2">Membrane</location>
        <topology evidence="2">Multi-pass membrane protein</topology>
    </subcellularLocation>
</comment>
<comment type="similarity">
    <text evidence="3">Belongs to the peptidase M50B family.</text>
</comment>
<evidence type="ECO:0000259" key="12">
    <source>
        <dbReference type="Pfam" id="PF02163"/>
    </source>
</evidence>
<name>A0A2M6WK10_9BACT</name>
<dbReference type="PANTHER" id="PTHR42837:SF2">
    <property type="entry name" value="MEMBRANE METALLOPROTEASE ARASP2, CHLOROPLASTIC-RELATED"/>
    <property type="match status" value="1"/>
</dbReference>
<feature type="domain" description="Peptidase M50" evidence="12">
    <location>
        <begin position="8"/>
        <end position="335"/>
    </location>
</feature>
<dbReference type="GO" id="GO:0004222">
    <property type="term" value="F:metalloendopeptidase activity"/>
    <property type="evidence" value="ECO:0007669"/>
    <property type="project" value="InterPro"/>
</dbReference>
<evidence type="ECO:0000256" key="4">
    <source>
        <dbReference type="ARBA" id="ARBA00022670"/>
    </source>
</evidence>
<evidence type="ECO:0000256" key="11">
    <source>
        <dbReference type="SAM" id="Phobius"/>
    </source>
</evidence>
<proteinExistence type="inferred from homology"/>
<dbReference type="InterPro" id="IPR008915">
    <property type="entry name" value="Peptidase_M50"/>
</dbReference>
<dbReference type="Gene3D" id="2.30.42.10">
    <property type="match status" value="1"/>
</dbReference>
<accession>A0A2M6WK10</accession>
<dbReference type="Proteomes" id="UP000229112">
    <property type="component" value="Unassembled WGS sequence"/>
</dbReference>
<feature type="transmembrane region" description="Helical" evidence="11">
    <location>
        <begin position="6"/>
        <end position="26"/>
    </location>
</feature>
<evidence type="ECO:0000256" key="6">
    <source>
        <dbReference type="ARBA" id="ARBA00022801"/>
    </source>
</evidence>
<keyword evidence="9" id="KW-0482">Metalloprotease</keyword>
<feature type="transmembrane region" description="Helical" evidence="11">
    <location>
        <begin position="322"/>
        <end position="341"/>
    </location>
</feature>
<keyword evidence="10 11" id="KW-0472">Membrane</keyword>
<keyword evidence="7" id="KW-0862">Zinc</keyword>
<evidence type="ECO:0000256" key="5">
    <source>
        <dbReference type="ARBA" id="ARBA00022692"/>
    </source>
</evidence>
<evidence type="ECO:0000313" key="14">
    <source>
        <dbReference type="Proteomes" id="UP000229112"/>
    </source>
</evidence>
<dbReference type="CDD" id="cd06163">
    <property type="entry name" value="S2P-M50_PDZ_RseP-like"/>
    <property type="match status" value="1"/>
</dbReference>